<feature type="signal peptide" evidence="2">
    <location>
        <begin position="1"/>
        <end position="21"/>
    </location>
</feature>
<dbReference type="NCBIfam" id="TIGR04183">
    <property type="entry name" value="Por_Secre_tail"/>
    <property type="match status" value="1"/>
</dbReference>
<dbReference type="PANTHER" id="PTHR16026:SF0">
    <property type="entry name" value="CARTILAGE ACIDIC PROTEIN 1"/>
    <property type="match status" value="1"/>
</dbReference>
<dbReference type="Pfam" id="PF07593">
    <property type="entry name" value="UnbV_ASPIC"/>
    <property type="match status" value="1"/>
</dbReference>
<dbReference type="Proteomes" id="UP001597548">
    <property type="component" value="Unassembled WGS sequence"/>
</dbReference>
<dbReference type="Pfam" id="PF13517">
    <property type="entry name" value="FG-GAP_3"/>
    <property type="match status" value="2"/>
</dbReference>
<reference evidence="6" key="1">
    <citation type="journal article" date="2019" name="Int. J. Syst. Evol. Microbiol.">
        <title>The Global Catalogue of Microorganisms (GCM) 10K type strain sequencing project: providing services to taxonomists for standard genome sequencing and annotation.</title>
        <authorList>
            <consortium name="The Broad Institute Genomics Platform"/>
            <consortium name="The Broad Institute Genome Sequencing Center for Infectious Disease"/>
            <person name="Wu L."/>
            <person name="Ma J."/>
        </authorList>
    </citation>
    <scope>NUCLEOTIDE SEQUENCE [LARGE SCALE GENOMIC DNA]</scope>
    <source>
        <strain evidence="6">KCTC 32514</strain>
    </source>
</reference>
<dbReference type="EMBL" id="JBHUOS010000002">
    <property type="protein sequence ID" value="MFD2915271.1"/>
    <property type="molecule type" value="Genomic_DNA"/>
</dbReference>
<feature type="chain" id="PRO_5046087729" evidence="2">
    <location>
        <begin position="22"/>
        <end position="673"/>
    </location>
</feature>
<evidence type="ECO:0000313" key="6">
    <source>
        <dbReference type="Proteomes" id="UP001597548"/>
    </source>
</evidence>
<dbReference type="InterPro" id="IPR027039">
    <property type="entry name" value="Crtac1"/>
</dbReference>
<comment type="caution">
    <text evidence="5">The sequence shown here is derived from an EMBL/GenBank/DDBJ whole genome shotgun (WGS) entry which is preliminary data.</text>
</comment>
<keyword evidence="6" id="KW-1185">Reference proteome</keyword>
<evidence type="ECO:0000256" key="1">
    <source>
        <dbReference type="ARBA" id="ARBA00022729"/>
    </source>
</evidence>
<dbReference type="PANTHER" id="PTHR16026">
    <property type="entry name" value="CARTILAGE ACIDIC PROTEIN 1"/>
    <property type="match status" value="1"/>
</dbReference>
<dbReference type="SUPFAM" id="SSF69318">
    <property type="entry name" value="Integrin alpha N-terminal domain"/>
    <property type="match status" value="1"/>
</dbReference>
<keyword evidence="1 2" id="KW-0732">Signal</keyword>
<dbReference type="RefSeq" id="WP_194508747.1">
    <property type="nucleotide sequence ID" value="NZ_JADILU010000005.1"/>
</dbReference>
<evidence type="ECO:0000313" key="5">
    <source>
        <dbReference type="EMBL" id="MFD2915271.1"/>
    </source>
</evidence>
<evidence type="ECO:0000256" key="2">
    <source>
        <dbReference type="SAM" id="SignalP"/>
    </source>
</evidence>
<name>A0ABW5ZSC8_9FLAO</name>
<dbReference type="InterPro" id="IPR013517">
    <property type="entry name" value="FG-GAP"/>
</dbReference>
<dbReference type="Pfam" id="PF18962">
    <property type="entry name" value="Por_Secre_tail"/>
    <property type="match status" value="1"/>
</dbReference>
<dbReference type="InterPro" id="IPR026444">
    <property type="entry name" value="Secre_tail"/>
</dbReference>
<evidence type="ECO:0000259" key="3">
    <source>
        <dbReference type="Pfam" id="PF07593"/>
    </source>
</evidence>
<sequence>MKSKLLVLTILAIAFCVPSFGQPANDVISGAIPITPSPEGTGCSSPSFYLPFSTDGTTDSGLQGSCTSSGNDQFFTWTATTNALFFESNSPGYPGIVIWNAAGTTEITCANTIVTENVYGWNIGDDLIIQIYDFATDSDVAFCLEAINYTPPPPSPVTFTSQSSGTSGSYKVGVVDMNGDFLDDMVSISSTNVNIREQNSTGGFTTKNITTSNADYPPTWSFVAADYDRNGYTDLLYGGGSGVTFMKANSTGTGFTEISGPEDIFSQRSNFVDINNDGNLDAFVCHDVAPNVYYLNDGSGNLNFYQSNDPSAPYELGNYSSGGDYGSIWIDYDNDRDLDLFIAKCGGEVARRTNVMYTNDGNENYTENAAAIGLADPMQTWSAAWGDFDSDGDMDVFIGASSGSHKLMRNDNGIFTDITTGSGISTLTSNSTETVTFDFDNDGNLDLVSGRNILYGKGDMTFDVYPNVFPGSGSYGDLNNDGYIDSFNSGSIYFNNAESNNNWIKIHTIGTVSNINGIGARVEVHTPSGIKIRDVKSGDGFRYMNSLNTHIGIGTDATINSVVIYWPSGVIDTITNPTINGSLEIIEGDTLSLENSLTNELIIYPNPAKDVLNISSLELNDAMIYTIFDITGKRVLNSKLKDSSIDISNLSPGNYILRIVSGNLIKSQKFIKY</sequence>
<dbReference type="InterPro" id="IPR028994">
    <property type="entry name" value="Integrin_alpha_N"/>
</dbReference>
<feature type="domain" description="Secretion system C-terminal sorting" evidence="4">
    <location>
        <begin position="603"/>
        <end position="671"/>
    </location>
</feature>
<gene>
    <name evidence="5" type="ORF">ACFS29_06440</name>
</gene>
<organism evidence="5 6">
    <name type="scientific">Psychroserpens luteus</name>
    <dbReference type="NCBI Taxonomy" id="1434066"/>
    <lineage>
        <taxon>Bacteria</taxon>
        <taxon>Pseudomonadati</taxon>
        <taxon>Bacteroidota</taxon>
        <taxon>Flavobacteriia</taxon>
        <taxon>Flavobacteriales</taxon>
        <taxon>Flavobacteriaceae</taxon>
        <taxon>Psychroserpens</taxon>
    </lineage>
</organism>
<dbReference type="InterPro" id="IPR011519">
    <property type="entry name" value="UnbV_ASPIC"/>
</dbReference>
<evidence type="ECO:0000259" key="4">
    <source>
        <dbReference type="Pfam" id="PF18962"/>
    </source>
</evidence>
<accession>A0ABW5ZSC8</accession>
<protein>
    <submittedName>
        <fullName evidence="5">FG-GAP-like repeat-containing protein</fullName>
    </submittedName>
</protein>
<feature type="domain" description="ASPIC/UnbV" evidence="3">
    <location>
        <begin position="517"/>
        <end position="583"/>
    </location>
</feature>
<proteinExistence type="predicted"/>